<dbReference type="CDD" id="cd00293">
    <property type="entry name" value="USP-like"/>
    <property type="match status" value="1"/>
</dbReference>
<gene>
    <name evidence="2" type="ORF">ACFSBI_14915</name>
</gene>
<sequence length="169" mass="17722">MVQEDGRSRAIVAGVLPEHPLWVVQVAGDFARAFDAEVVCVAVDPARYAFQDLPDGSLMTAPLDPGLLQPSPVLDPAARAALGALLEPSGVRWSVREESGDPSAALIRVADEVDALMLVVGAPRGGLRGAMRSVIQGSVGARLAQRQYRPVVVVPTAPEPDEPDEVAEG</sequence>
<evidence type="ECO:0000313" key="3">
    <source>
        <dbReference type="Proteomes" id="UP001597347"/>
    </source>
</evidence>
<dbReference type="Gene3D" id="3.40.50.12370">
    <property type="match status" value="1"/>
</dbReference>
<proteinExistence type="predicted"/>
<keyword evidence="3" id="KW-1185">Reference proteome</keyword>
<organism evidence="2 3">
    <name type="scientific">Amnibacterium endophyticum</name>
    <dbReference type="NCBI Taxonomy" id="2109337"/>
    <lineage>
        <taxon>Bacteria</taxon>
        <taxon>Bacillati</taxon>
        <taxon>Actinomycetota</taxon>
        <taxon>Actinomycetes</taxon>
        <taxon>Micrococcales</taxon>
        <taxon>Microbacteriaceae</taxon>
        <taxon>Amnibacterium</taxon>
    </lineage>
</organism>
<reference evidence="3" key="1">
    <citation type="journal article" date="2019" name="Int. J. Syst. Evol. Microbiol.">
        <title>The Global Catalogue of Microorganisms (GCM) 10K type strain sequencing project: providing services to taxonomists for standard genome sequencing and annotation.</title>
        <authorList>
            <consortium name="The Broad Institute Genomics Platform"/>
            <consortium name="The Broad Institute Genome Sequencing Center for Infectious Disease"/>
            <person name="Wu L."/>
            <person name="Ma J."/>
        </authorList>
    </citation>
    <scope>NUCLEOTIDE SEQUENCE [LARGE SCALE GENOMIC DNA]</scope>
    <source>
        <strain evidence="3">CGMCC 1.12471</strain>
    </source>
</reference>
<dbReference type="SUPFAM" id="SSF52402">
    <property type="entry name" value="Adenine nucleotide alpha hydrolases-like"/>
    <property type="match status" value="1"/>
</dbReference>
<dbReference type="Proteomes" id="UP001597347">
    <property type="component" value="Unassembled WGS sequence"/>
</dbReference>
<dbReference type="EMBL" id="JBHUEA010000030">
    <property type="protein sequence ID" value="MFD1722843.1"/>
    <property type="molecule type" value="Genomic_DNA"/>
</dbReference>
<name>A0ABW4LHW5_9MICO</name>
<dbReference type="Pfam" id="PF00582">
    <property type="entry name" value="Usp"/>
    <property type="match status" value="1"/>
</dbReference>
<evidence type="ECO:0000259" key="1">
    <source>
        <dbReference type="Pfam" id="PF00582"/>
    </source>
</evidence>
<feature type="domain" description="UspA" evidence="1">
    <location>
        <begin position="11"/>
        <end position="155"/>
    </location>
</feature>
<dbReference type="RefSeq" id="WP_377936302.1">
    <property type="nucleotide sequence ID" value="NZ_JBHUEA010000030.1"/>
</dbReference>
<evidence type="ECO:0000313" key="2">
    <source>
        <dbReference type="EMBL" id="MFD1722843.1"/>
    </source>
</evidence>
<accession>A0ABW4LHW5</accession>
<dbReference type="InterPro" id="IPR006016">
    <property type="entry name" value="UspA"/>
</dbReference>
<protein>
    <submittedName>
        <fullName evidence="2">Universal stress protein</fullName>
    </submittedName>
</protein>
<comment type="caution">
    <text evidence="2">The sequence shown here is derived from an EMBL/GenBank/DDBJ whole genome shotgun (WGS) entry which is preliminary data.</text>
</comment>